<dbReference type="Pfam" id="PF01974">
    <property type="entry name" value="tRNA_int_endo"/>
    <property type="match status" value="1"/>
</dbReference>
<comment type="catalytic activity">
    <reaction evidence="3">
        <text>pretRNA = a 3'-half-tRNA molecule with a 5'-OH end + a 5'-half-tRNA molecule with a 2',3'-cyclic phosphate end + an intron with a 2',3'-cyclic phosphate and a 5'-hydroxyl terminus.</text>
        <dbReference type="EC" id="4.6.1.16"/>
    </reaction>
</comment>
<dbReference type="CDD" id="cd22363">
    <property type="entry name" value="tRNA-intron_lyase_C"/>
    <property type="match status" value="1"/>
</dbReference>
<dbReference type="EMBL" id="PITI01001052">
    <property type="protein sequence ID" value="TBU02745.1"/>
    <property type="molecule type" value="Genomic_DNA"/>
</dbReference>
<organism evidence="5 6">
    <name type="scientific">Hamiltosporidium magnivora</name>
    <dbReference type="NCBI Taxonomy" id="148818"/>
    <lineage>
        <taxon>Eukaryota</taxon>
        <taxon>Fungi</taxon>
        <taxon>Fungi incertae sedis</taxon>
        <taxon>Microsporidia</taxon>
        <taxon>Dubosqiidae</taxon>
        <taxon>Hamiltosporidium</taxon>
    </lineage>
</organism>
<dbReference type="SUPFAM" id="SSF53032">
    <property type="entry name" value="tRNA-intron endonuclease catalytic domain-like"/>
    <property type="match status" value="1"/>
</dbReference>
<dbReference type="VEuPathDB" id="MicrosporidiaDB:CWI39_1464p0020"/>
<dbReference type="Proteomes" id="UP000291404">
    <property type="component" value="Unassembled WGS sequence"/>
</dbReference>
<sequence length="126" mass="15013">MIWTKIKKNIFIKKLQNDGYTISDGIKYGVDILVYTGNIDEYHAKYAILFFDEQCIKDIVSVQRICSSVGKILVLVDESFNFYEKEIENKEMREINYNLIIKQENKNLEIFKKKEIENKEMKEIMI</sequence>
<dbReference type="GO" id="GO:0005634">
    <property type="term" value="C:nucleus"/>
    <property type="evidence" value="ECO:0007669"/>
    <property type="project" value="UniProtKB-ARBA"/>
</dbReference>
<keyword evidence="5" id="KW-0378">Hydrolase</keyword>
<dbReference type="GO" id="GO:0006388">
    <property type="term" value="P:tRNA splicing, via endonucleolytic cleavage and ligation"/>
    <property type="evidence" value="ECO:0007669"/>
    <property type="project" value="InterPro"/>
</dbReference>
<protein>
    <recommendedName>
        <fullName evidence="2">tRNA-intron lyase</fullName>
        <ecNumber evidence="2">4.6.1.16</ecNumber>
    </recommendedName>
</protein>
<dbReference type="GO" id="GO:0003676">
    <property type="term" value="F:nucleic acid binding"/>
    <property type="evidence" value="ECO:0007669"/>
    <property type="project" value="InterPro"/>
</dbReference>
<evidence type="ECO:0000256" key="3">
    <source>
        <dbReference type="ARBA" id="ARBA00034031"/>
    </source>
</evidence>
<comment type="caution">
    <text evidence="5">The sequence shown here is derived from an EMBL/GenBank/DDBJ whole genome shotgun (WGS) entry which is preliminary data.</text>
</comment>
<proteinExistence type="inferred from homology"/>
<dbReference type="GO" id="GO:0000213">
    <property type="term" value="F:tRNA-intron lyase activity"/>
    <property type="evidence" value="ECO:0007669"/>
    <property type="project" value="UniProtKB-EC"/>
</dbReference>
<dbReference type="InterPro" id="IPR036167">
    <property type="entry name" value="tRNA_intron_Endo_cat-like_sf"/>
</dbReference>
<keyword evidence="6" id="KW-1185">Reference proteome</keyword>
<reference evidence="5 6" key="1">
    <citation type="submission" date="2017-12" db="EMBL/GenBank/DDBJ databases">
        <authorList>
            <person name="Pombert J.-F."/>
            <person name="Haag K.L."/>
            <person name="Ebert D."/>
        </authorList>
    </citation>
    <scope>NUCLEOTIDE SEQUENCE [LARGE SCALE GENOMIC DNA]</scope>
    <source>
        <strain evidence="5">BE-OM-2</strain>
    </source>
</reference>
<gene>
    <name evidence="5" type="ORF">CWI36_1052p0010</name>
</gene>
<feature type="domain" description="tRNA intron endonuclease catalytic" evidence="4">
    <location>
        <begin position="10"/>
        <end position="76"/>
    </location>
</feature>
<evidence type="ECO:0000256" key="2">
    <source>
        <dbReference type="ARBA" id="ARBA00012573"/>
    </source>
</evidence>
<keyword evidence="5" id="KW-0255">Endonuclease</keyword>
<dbReference type="AlphaFoldDB" id="A0A4Q9L6D6"/>
<evidence type="ECO:0000259" key="4">
    <source>
        <dbReference type="Pfam" id="PF01974"/>
    </source>
</evidence>
<evidence type="ECO:0000313" key="5">
    <source>
        <dbReference type="EMBL" id="TBU02745.1"/>
    </source>
</evidence>
<dbReference type="VEuPathDB" id="MicrosporidiaDB:CWI36_1052p0010"/>
<dbReference type="STRING" id="148818.A0A4Q9L6D6"/>
<dbReference type="InterPro" id="IPR006677">
    <property type="entry name" value="tRNA_intron_Endonuc_cat-like"/>
</dbReference>
<evidence type="ECO:0000256" key="1">
    <source>
        <dbReference type="ARBA" id="ARBA00008078"/>
    </source>
</evidence>
<name>A0A4Q9L6D6_9MICR</name>
<dbReference type="Gene3D" id="3.40.1350.10">
    <property type="match status" value="1"/>
</dbReference>
<comment type="similarity">
    <text evidence="1">Belongs to the tRNA-intron endonuclease family.</text>
</comment>
<dbReference type="EC" id="4.6.1.16" evidence="2"/>
<keyword evidence="5" id="KW-0540">Nuclease</keyword>
<accession>A0A4Q9L6D6</accession>
<evidence type="ECO:0000313" key="6">
    <source>
        <dbReference type="Proteomes" id="UP000291404"/>
    </source>
</evidence>
<dbReference type="InterPro" id="IPR011856">
    <property type="entry name" value="tRNA_endonuc-like_dom_sf"/>
</dbReference>